<dbReference type="EMBL" id="CACVKT020004337">
    <property type="protein sequence ID" value="CAC5389437.1"/>
    <property type="molecule type" value="Genomic_DNA"/>
</dbReference>
<evidence type="ECO:0000259" key="3">
    <source>
        <dbReference type="PROSITE" id="PS50119"/>
    </source>
</evidence>
<dbReference type="PROSITE" id="PS50119">
    <property type="entry name" value="ZF_BBOX"/>
    <property type="match status" value="1"/>
</dbReference>
<gene>
    <name evidence="4" type="ORF">MCOR_24600</name>
</gene>
<dbReference type="CDD" id="cd19757">
    <property type="entry name" value="Bbox1"/>
    <property type="match status" value="1"/>
</dbReference>
<dbReference type="InterPro" id="IPR000315">
    <property type="entry name" value="Znf_B-box"/>
</dbReference>
<keyword evidence="1" id="KW-0862">Zinc</keyword>
<dbReference type="GO" id="GO:0060340">
    <property type="term" value="P:positive regulation of type I interferon-mediated signaling pathway"/>
    <property type="evidence" value="ECO:0007669"/>
    <property type="project" value="TreeGrafter"/>
</dbReference>
<reference evidence="4 5" key="1">
    <citation type="submission" date="2020-06" db="EMBL/GenBank/DDBJ databases">
        <authorList>
            <person name="Li R."/>
            <person name="Bekaert M."/>
        </authorList>
    </citation>
    <scope>NUCLEOTIDE SEQUENCE [LARGE SCALE GENOMIC DNA]</scope>
    <source>
        <strain evidence="5">wild</strain>
    </source>
</reference>
<keyword evidence="1" id="KW-0479">Metal-binding</keyword>
<dbReference type="GO" id="GO:0061630">
    <property type="term" value="F:ubiquitin protein ligase activity"/>
    <property type="evidence" value="ECO:0007669"/>
    <property type="project" value="TreeGrafter"/>
</dbReference>
<dbReference type="PANTHER" id="PTHR25462:SF299">
    <property type="entry name" value="E3 UBIQUITIN-PROTEIN LIGASE TRIM56"/>
    <property type="match status" value="1"/>
</dbReference>
<evidence type="ECO:0000256" key="2">
    <source>
        <dbReference type="SAM" id="Coils"/>
    </source>
</evidence>
<protein>
    <recommendedName>
        <fullName evidence="3">B box-type domain-containing protein</fullName>
    </recommendedName>
</protein>
<dbReference type="AlphaFoldDB" id="A0A6J8C438"/>
<evidence type="ECO:0000256" key="1">
    <source>
        <dbReference type="PROSITE-ProRule" id="PRU00024"/>
    </source>
</evidence>
<dbReference type="GO" id="GO:0005654">
    <property type="term" value="C:nucleoplasm"/>
    <property type="evidence" value="ECO:0007669"/>
    <property type="project" value="TreeGrafter"/>
</dbReference>
<dbReference type="GO" id="GO:0045087">
    <property type="term" value="P:innate immune response"/>
    <property type="evidence" value="ECO:0007669"/>
    <property type="project" value="TreeGrafter"/>
</dbReference>
<dbReference type="SMART" id="SM00336">
    <property type="entry name" value="BBOX"/>
    <property type="match status" value="2"/>
</dbReference>
<evidence type="ECO:0000313" key="4">
    <source>
        <dbReference type="EMBL" id="CAC5389437.1"/>
    </source>
</evidence>
<keyword evidence="2" id="KW-0175">Coiled coil</keyword>
<feature type="coiled-coil region" evidence="2">
    <location>
        <begin position="137"/>
        <end position="171"/>
    </location>
</feature>
<keyword evidence="1" id="KW-0863">Zinc-finger</keyword>
<accession>A0A6J8C438</accession>
<organism evidence="4 5">
    <name type="scientific">Mytilus coruscus</name>
    <name type="common">Sea mussel</name>
    <dbReference type="NCBI Taxonomy" id="42192"/>
    <lineage>
        <taxon>Eukaryota</taxon>
        <taxon>Metazoa</taxon>
        <taxon>Spiralia</taxon>
        <taxon>Lophotrochozoa</taxon>
        <taxon>Mollusca</taxon>
        <taxon>Bivalvia</taxon>
        <taxon>Autobranchia</taxon>
        <taxon>Pteriomorphia</taxon>
        <taxon>Mytilida</taxon>
        <taxon>Mytiloidea</taxon>
        <taxon>Mytilidae</taxon>
        <taxon>Mytilinae</taxon>
        <taxon>Mytilus</taxon>
    </lineage>
</organism>
<dbReference type="Pfam" id="PF22586">
    <property type="entry name" value="ANCHR-like_BBOX"/>
    <property type="match status" value="1"/>
</dbReference>
<dbReference type="SUPFAM" id="SSF57845">
    <property type="entry name" value="B-box zinc-binding domain"/>
    <property type="match status" value="1"/>
</dbReference>
<name>A0A6J8C438_MYTCO</name>
<keyword evidence="5" id="KW-1185">Reference proteome</keyword>
<dbReference type="InterPro" id="IPR047153">
    <property type="entry name" value="TRIM45/56/19-like"/>
</dbReference>
<proteinExistence type="predicted"/>
<dbReference type="Proteomes" id="UP000507470">
    <property type="component" value="Unassembled WGS sequence"/>
</dbReference>
<evidence type="ECO:0000313" key="5">
    <source>
        <dbReference type="Proteomes" id="UP000507470"/>
    </source>
</evidence>
<sequence length="353" mass="41204">MATSSLSCGVCDLRRINKPTIVWCAECDEGLCTECKEHHSLYKGTRNHRVIPVTEYQKLPADVRKISQYCSKHNKKFQIYCRKHESPCCSKCTVERHNECRDIVDLHDVIQNTKTSNALCEVEETFVEVTENLKKIRQYHKENLSAFNDRRKEIENEINKTRIKINNHLDKLQKDFIKQLYTVEEQENSKICQILSSLEKTEKEIADYQEKIANIKQHATDLQMFLSLRQIEEDVYSKDKFLQSIAEGSEHHLLFYTMNSSIQNIVSEIKSFGEVHIETKHMDIVLTKKKPKQAQMMASTIQLRPIESIKPKMHKTINSNAKHKSVDVAYYLMEELLLLAPITVQYMYATSKE</sequence>
<dbReference type="Gene3D" id="3.30.160.60">
    <property type="entry name" value="Classic Zinc Finger"/>
    <property type="match status" value="1"/>
</dbReference>
<dbReference type="GO" id="GO:0008270">
    <property type="term" value="F:zinc ion binding"/>
    <property type="evidence" value="ECO:0007669"/>
    <property type="project" value="UniProtKB-KW"/>
</dbReference>
<dbReference type="PANTHER" id="PTHR25462">
    <property type="entry name" value="BONUS, ISOFORM C-RELATED"/>
    <property type="match status" value="1"/>
</dbReference>
<dbReference type="CDD" id="cd19776">
    <property type="entry name" value="Bbox2_TRIM25_C-IV"/>
    <property type="match status" value="1"/>
</dbReference>
<feature type="domain" description="B box-type" evidence="3">
    <location>
        <begin position="10"/>
        <end position="53"/>
    </location>
</feature>